<dbReference type="PROSITE" id="PS51257">
    <property type="entry name" value="PROKAR_LIPOPROTEIN"/>
    <property type="match status" value="1"/>
</dbReference>
<name>A0A7X9X2H1_9BURK</name>
<dbReference type="Proteomes" id="UP000583127">
    <property type="component" value="Unassembled WGS sequence"/>
</dbReference>
<keyword evidence="4" id="KW-0472">Membrane</keyword>
<protein>
    <submittedName>
        <fullName evidence="6">Chemotaxis protein</fullName>
    </submittedName>
</protein>
<reference evidence="6 7" key="1">
    <citation type="submission" date="2020-04" db="EMBL/GenBank/DDBJ databases">
        <title>Paraburkholderia sp. G-4-1-8 isolated from soil.</title>
        <authorList>
            <person name="Dahal R.H."/>
        </authorList>
    </citation>
    <scope>NUCLEOTIDE SEQUENCE [LARGE SCALE GENOMIC DNA]</scope>
    <source>
        <strain evidence="6 7">G-4-1-8</strain>
    </source>
</reference>
<organism evidence="6 7">
    <name type="scientific">Paraburkholderia antibiotica</name>
    <dbReference type="NCBI Taxonomy" id="2728839"/>
    <lineage>
        <taxon>Bacteria</taxon>
        <taxon>Pseudomonadati</taxon>
        <taxon>Pseudomonadota</taxon>
        <taxon>Betaproteobacteria</taxon>
        <taxon>Burkholderiales</taxon>
        <taxon>Burkholderiaceae</taxon>
        <taxon>Paraburkholderia</taxon>
    </lineage>
</organism>
<dbReference type="SUPFAM" id="SSF58104">
    <property type="entry name" value="Methyl-accepting chemotaxis protein (MCP) signaling domain"/>
    <property type="match status" value="1"/>
</dbReference>
<dbReference type="InterPro" id="IPR051310">
    <property type="entry name" value="MCP_chemotaxis"/>
</dbReference>
<evidence type="ECO:0000313" key="6">
    <source>
        <dbReference type="EMBL" id="NML30212.1"/>
    </source>
</evidence>
<evidence type="ECO:0000256" key="3">
    <source>
        <dbReference type="PROSITE-ProRule" id="PRU00284"/>
    </source>
</evidence>
<evidence type="ECO:0000259" key="5">
    <source>
        <dbReference type="PROSITE" id="PS50111"/>
    </source>
</evidence>
<comment type="similarity">
    <text evidence="2">Belongs to the methyl-accepting chemotaxis (MCP) protein family.</text>
</comment>
<dbReference type="RefSeq" id="WP_169496493.1">
    <property type="nucleotide sequence ID" value="NZ_JABBFZ010000002.1"/>
</dbReference>
<evidence type="ECO:0000313" key="7">
    <source>
        <dbReference type="Proteomes" id="UP000583127"/>
    </source>
</evidence>
<sequence length="481" mass="51441">MRASDELLRAIYQRADRLMIVVVWMLFGVSCLLATRYYTWQAVWQIGLPVALVATLLVWRWAGALVTRLFLAASLMTFAALQIHQVHGVTELHFGVFVLMSFLLAYRDWRPIACAAAVIAVHHLTFNYLQIAGLGVYCFTEPSLLTVIAHAIYVVVQAGLLIYIALHMKADARTGGELTLLGAGLSREAGKFDLRHTQMPLYGASSRAFKGTLDAIHHALREITRTTARMAASSDHIASGNQMLLEQISAQADELRTTDAAMAEIARKIRESAAQAASANALSRQTSQVVQQSGAAVGELVGTMSEIDATVQRMGDMIATIEGIAFQTNILALNAAVEAARAGNEGRGFAVVAGEVRTLAQRSANAAREIRQLISASLQSVERGSALAARAGDTMQRAVGHVEEVVGLVEQISAVSDAQSRDVDRFSEGVERIDAALAGNVGNVKGVASASGDLREQARTLSTAMAVFIVEADQGEVAASV</sequence>
<comment type="caution">
    <text evidence="6">The sequence shown here is derived from an EMBL/GenBank/DDBJ whole genome shotgun (WGS) entry which is preliminary data.</text>
</comment>
<keyword evidence="7" id="KW-1185">Reference proteome</keyword>
<dbReference type="InterPro" id="IPR004089">
    <property type="entry name" value="MCPsignal_dom"/>
</dbReference>
<dbReference type="GO" id="GO:0006935">
    <property type="term" value="P:chemotaxis"/>
    <property type="evidence" value="ECO:0007669"/>
    <property type="project" value="TreeGrafter"/>
</dbReference>
<gene>
    <name evidence="6" type="ORF">HHL14_05130</name>
</gene>
<keyword evidence="1" id="KW-0488">Methylation</keyword>
<dbReference type="GO" id="GO:0007165">
    <property type="term" value="P:signal transduction"/>
    <property type="evidence" value="ECO:0007669"/>
    <property type="project" value="UniProtKB-KW"/>
</dbReference>
<dbReference type="GO" id="GO:0005886">
    <property type="term" value="C:plasma membrane"/>
    <property type="evidence" value="ECO:0007669"/>
    <property type="project" value="TreeGrafter"/>
</dbReference>
<keyword evidence="3" id="KW-0807">Transducer</keyword>
<feature type="transmembrane region" description="Helical" evidence="4">
    <location>
        <begin position="116"/>
        <end position="137"/>
    </location>
</feature>
<dbReference type="EMBL" id="JABBFZ010000002">
    <property type="protein sequence ID" value="NML30212.1"/>
    <property type="molecule type" value="Genomic_DNA"/>
</dbReference>
<feature type="transmembrane region" description="Helical" evidence="4">
    <location>
        <begin position="44"/>
        <end position="62"/>
    </location>
</feature>
<evidence type="ECO:0000256" key="4">
    <source>
        <dbReference type="SAM" id="Phobius"/>
    </source>
</evidence>
<feature type="transmembrane region" description="Helical" evidence="4">
    <location>
        <begin position="92"/>
        <end position="109"/>
    </location>
</feature>
<dbReference type="Pfam" id="PF00015">
    <property type="entry name" value="MCPsignal"/>
    <property type="match status" value="1"/>
</dbReference>
<dbReference type="PANTHER" id="PTHR43531">
    <property type="entry name" value="PROTEIN ICFG"/>
    <property type="match status" value="1"/>
</dbReference>
<evidence type="ECO:0000256" key="2">
    <source>
        <dbReference type="ARBA" id="ARBA00029447"/>
    </source>
</evidence>
<feature type="domain" description="Methyl-accepting transducer" evidence="5">
    <location>
        <begin position="226"/>
        <end position="455"/>
    </location>
</feature>
<dbReference type="AlphaFoldDB" id="A0A7X9X2H1"/>
<dbReference type="SMART" id="SM00283">
    <property type="entry name" value="MA"/>
    <property type="match status" value="1"/>
</dbReference>
<dbReference type="Gene3D" id="1.10.287.950">
    <property type="entry name" value="Methyl-accepting chemotaxis protein"/>
    <property type="match status" value="1"/>
</dbReference>
<accession>A0A7X9X2H1</accession>
<feature type="transmembrane region" description="Helical" evidence="4">
    <location>
        <begin position="18"/>
        <end position="38"/>
    </location>
</feature>
<keyword evidence="4" id="KW-0812">Transmembrane</keyword>
<dbReference type="PANTHER" id="PTHR43531:SF14">
    <property type="entry name" value="METHYL-ACCEPTING CHEMOTAXIS PROTEIN I-RELATED"/>
    <property type="match status" value="1"/>
</dbReference>
<keyword evidence="4" id="KW-1133">Transmembrane helix</keyword>
<dbReference type="GO" id="GO:0004888">
    <property type="term" value="F:transmembrane signaling receptor activity"/>
    <property type="evidence" value="ECO:0007669"/>
    <property type="project" value="TreeGrafter"/>
</dbReference>
<dbReference type="PROSITE" id="PS50111">
    <property type="entry name" value="CHEMOTAXIS_TRANSDUC_2"/>
    <property type="match status" value="1"/>
</dbReference>
<proteinExistence type="inferred from homology"/>
<evidence type="ECO:0000256" key="1">
    <source>
        <dbReference type="ARBA" id="ARBA00022481"/>
    </source>
</evidence>
<feature type="transmembrane region" description="Helical" evidence="4">
    <location>
        <begin position="143"/>
        <end position="166"/>
    </location>
</feature>